<gene>
    <name evidence="2" type="ORF">F0562_003304</name>
</gene>
<evidence type="ECO:0000313" key="2">
    <source>
        <dbReference type="EMBL" id="KAA8546875.1"/>
    </source>
</evidence>
<accession>A0A5J5BV12</accession>
<feature type="compositionally biased region" description="Acidic residues" evidence="1">
    <location>
        <begin position="79"/>
        <end position="128"/>
    </location>
</feature>
<organism evidence="2 3">
    <name type="scientific">Nyssa sinensis</name>
    <dbReference type="NCBI Taxonomy" id="561372"/>
    <lineage>
        <taxon>Eukaryota</taxon>
        <taxon>Viridiplantae</taxon>
        <taxon>Streptophyta</taxon>
        <taxon>Embryophyta</taxon>
        <taxon>Tracheophyta</taxon>
        <taxon>Spermatophyta</taxon>
        <taxon>Magnoliopsida</taxon>
        <taxon>eudicotyledons</taxon>
        <taxon>Gunneridae</taxon>
        <taxon>Pentapetalae</taxon>
        <taxon>asterids</taxon>
        <taxon>Cornales</taxon>
        <taxon>Nyssaceae</taxon>
        <taxon>Nyssa</taxon>
    </lineage>
</organism>
<name>A0A5J5BV12_9ASTE</name>
<dbReference type="AlphaFoldDB" id="A0A5J5BV12"/>
<dbReference type="EMBL" id="CM018032">
    <property type="protein sequence ID" value="KAA8546875.1"/>
    <property type="molecule type" value="Genomic_DNA"/>
</dbReference>
<dbReference type="Proteomes" id="UP000325577">
    <property type="component" value="Linkage Group LG1"/>
</dbReference>
<reference evidence="2 3" key="1">
    <citation type="submission" date="2019-09" db="EMBL/GenBank/DDBJ databases">
        <title>A chromosome-level genome assembly of the Chinese tupelo Nyssa sinensis.</title>
        <authorList>
            <person name="Yang X."/>
            <person name="Kang M."/>
            <person name="Yang Y."/>
            <person name="Xiong H."/>
            <person name="Wang M."/>
            <person name="Zhang Z."/>
            <person name="Wang Z."/>
            <person name="Wu H."/>
            <person name="Ma T."/>
            <person name="Liu J."/>
            <person name="Xi Z."/>
        </authorList>
    </citation>
    <scope>NUCLEOTIDE SEQUENCE [LARGE SCALE GENOMIC DNA]</scope>
    <source>
        <strain evidence="2">J267</strain>
        <tissue evidence="2">Leaf</tissue>
    </source>
</reference>
<evidence type="ECO:0000256" key="1">
    <source>
        <dbReference type="SAM" id="MobiDB-lite"/>
    </source>
</evidence>
<sequence length="128" mass="14684">MLESKETITPNTTPSHWMLKEIMAMKKMARTMMMTVGLENVRTTCHMKTGAIMAKTPTTIRATQRKVLKVRVGRVEENGKEEDDDDDNKVDDDDDNDNDDDGGDENEDEEEVEDEDEEEKEDEEEEAL</sequence>
<proteinExistence type="predicted"/>
<keyword evidence="3" id="KW-1185">Reference proteome</keyword>
<evidence type="ECO:0000313" key="3">
    <source>
        <dbReference type="Proteomes" id="UP000325577"/>
    </source>
</evidence>
<feature type="region of interest" description="Disordered" evidence="1">
    <location>
        <begin position="71"/>
        <end position="128"/>
    </location>
</feature>
<protein>
    <submittedName>
        <fullName evidence="2">Uncharacterized protein</fullName>
    </submittedName>
</protein>